<feature type="domain" description="PKD" evidence="3">
    <location>
        <begin position="656"/>
        <end position="725"/>
    </location>
</feature>
<dbReference type="Gene3D" id="2.60.120.260">
    <property type="entry name" value="Galactose-binding domain-like"/>
    <property type="match status" value="2"/>
</dbReference>
<dbReference type="Pfam" id="PF00801">
    <property type="entry name" value="PKD"/>
    <property type="match status" value="1"/>
</dbReference>
<dbReference type="PANTHER" id="PTHR13246:SF1">
    <property type="entry name" value="CYTOSOLIC ENDO-BETA-N-ACETYLGLUCOSAMINIDASE"/>
    <property type="match status" value="1"/>
</dbReference>
<dbReference type="AlphaFoldDB" id="A0A5D4U7M3"/>
<evidence type="ECO:0000259" key="3">
    <source>
        <dbReference type="PROSITE" id="PS50093"/>
    </source>
</evidence>
<dbReference type="InterPro" id="IPR000601">
    <property type="entry name" value="PKD_dom"/>
</dbReference>
<dbReference type="PROSITE" id="PS50093">
    <property type="entry name" value="PKD"/>
    <property type="match status" value="1"/>
</dbReference>
<feature type="domain" description="F5/8 type C" evidence="2">
    <location>
        <begin position="720"/>
        <end position="865"/>
    </location>
</feature>
<dbReference type="Proteomes" id="UP000324269">
    <property type="component" value="Unassembled WGS sequence"/>
</dbReference>
<dbReference type="CDD" id="cd00146">
    <property type="entry name" value="PKD"/>
    <property type="match status" value="1"/>
</dbReference>
<protein>
    <submittedName>
        <fullName evidence="4">PKD domain-containing protein</fullName>
    </submittedName>
</protein>
<proteinExistence type="predicted"/>
<dbReference type="Gene3D" id="2.60.40.10">
    <property type="entry name" value="Immunoglobulins"/>
    <property type="match status" value="2"/>
</dbReference>
<dbReference type="SUPFAM" id="SSF49785">
    <property type="entry name" value="Galactose-binding domain-like"/>
    <property type="match status" value="1"/>
</dbReference>
<keyword evidence="1" id="KW-0732">Signal</keyword>
<evidence type="ECO:0000313" key="4">
    <source>
        <dbReference type="EMBL" id="TYS83121.1"/>
    </source>
</evidence>
<dbReference type="Pfam" id="PF03644">
    <property type="entry name" value="Glyco_hydro_85"/>
    <property type="match status" value="1"/>
</dbReference>
<feature type="signal peptide" evidence="1">
    <location>
        <begin position="1"/>
        <end position="19"/>
    </location>
</feature>
<reference evidence="4 5" key="1">
    <citation type="submission" date="2019-08" db="EMBL/GenBank/DDBJ databases">
        <title>Bacillus genomes from the desert of Cuatro Cienegas, Coahuila.</title>
        <authorList>
            <person name="Olmedo-Alvarez G."/>
        </authorList>
    </citation>
    <scope>NUCLEOTIDE SEQUENCE [LARGE SCALE GENOMIC DNA]</scope>
    <source>
        <strain evidence="4 5">CH87b_3T</strain>
    </source>
</reference>
<dbReference type="Pfam" id="PF00754">
    <property type="entry name" value="F5_F8_type_C"/>
    <property type="match status" value="1"/>
</dbReference>
<sequence length="865" mass="98133">MVGSFMFFVLFLFPMAVMAEGPTSSHWYPEGLLEWSPDQDPDAAYNRSMVPLAKRKESSEGTNSARVVALSALNPHTSGVPSQGGEEFYANTFAFWQYVDVMVYWAGSSGEGIIVPPSADVIDASHRNGVPILGNVFFPPKVYGGKEEWVDQMLTQREDGSFPAADKLLEVAEYYGFDGWFINQETEGGDEEQAEKMQEFLIYLQDHKPKDFEIMWYDSMVKSGEIDWQNYLTDKNTYFLQDEGQRVSDSMFLNFWWKGESQERSYEKALEIGRSPFDLYSGIDVEANGTETSVNWDNLFREEGSPWTSLGIYRPDWAFKSSSAMTEFYQKEEAFWTGDPEVNWPGISSHFSEKTTIQSLPFTTNFNTGSGEFFAVDGEKLSEREWNNRSLQDILPTWRWKVEGEGELLDPTFDWSTSYYGGSSLKVQGTRDENSKTTLSLYETDVEITKDTKFSITYKTDEKKPEMDVQLNFDHDKTSFLKVKKKSSGDWVTQTFNLTKFKGHRLSSVSLHFDKVKKPEDYEIHIGEMKIYNDKDEKDKPQNPTGLKVSQLDFVDGLYADVRLSWKRVDKVKHYEVYRIHSDGSKEWVGSTPNHVLALNDLKRDGKEVSTSYEVVSVSEELVRGEGSVVKMDWPAYPKPEADFRVDQTVIRPGDKVQFFSEASEVTEEWEWQFEGGQPAVSSEENPVVQYLEEGLFSVTLTARNTSGEDVMTKQAYIYVSEDADAIENVALNKATESSGSCAPSEGADKAVDGVVENNSKWCALGTDQWMMVDLQDTYHLSKFIVKHAEAGGESPAFNTKSFVIETSMDGETWEENVSVDDNQASVTEHTIPVTEARFVRLSINEPTQTGDQAARIFELEVHGY</sequence>
<dbReference type="GO" id="GO:0005829">
    <property type="term" value="C:cytosol"/>
    <property type="evidence" value="ECO:0007669"/>
    <property type="project" value="UniProtKB-SubCell"/>
</dbReference>
<dbReference type="InterPro" id="IPR022409">
    <property type="entry name" value="PKD/Chitinase_dom"/>
</dbReference>
<dbReference type="InterPro" id="IPR008979">
    <property type="entry name" value="Galactose-bd-like_sf"/>
</dbReference>
<dbReference type="InterPro" id="IPR035986">
    <property type="entry name" value="PKD_dom_sf"/>
</dbReference>
<dbReference type="InterPro" id="IPR005201">
    <property type="entry name" value="TIM_ENGase"/>
</dbReference>
<dbReference type="InterPro" id="IPR032979">
    <property type="entry name" value="ENGase"/>
</dbReference>
<dbReference type="EMBL" id="VTEZ01000006">
    <property type="protein sequence ID" value="TYS83121.1"/>
    <property type="molecule type" value="Genomic_DNA"/>
</dbReference>
<name>A0A5D4U7M3_9BACI</name>
<feature type="chain" id="PRO_5030116770" evidence="1">
    <location>
        <begin position="20"/>
        <end position="865"/>
    </location>
</feature>
<dbReference type="Gene3D" id="3.20.20.80">
    <property type="entry name" value="Glycosidases"/>
    <property type="match status" value="1"/>
</dbReference>
<dbReference type="SUPFAM" id="SSF49299">
    <property type="entry name" value="PKD domain"/>
    <property type="match status" value="1"/>
</dbReference>
<dbReference type="Pfam" id="PF21910">
    <property type="entry name" value="GH85_C"/>
    <property type="match status" value="1"/>
</dbReference>
<evidence type="ECO:0000259" key="2">
    <source>
        <dbReference type="PROSITE" id="PS50022"/>
    </source>
</evidence>
<dbReference type="InterPro" id="IPR013783">
    <property type="entry name" value="Ig-like_fold"/>
</dbReference>
<dbReference type="GO" id="GO:0033925">
    <property type="term" value="F:mannosyl-glycoprotein endo-beta-N-acetylglucosaminidase activity"/>
    <property type="evidence" value="ECO:0007669"/>
    <property type="project" value="InterPro"/>
</dbReference>
<comment type="caution">
    <text evidence="4">The sequence shown here is derived from an EMBL/GenBank/DDBJ whole genome shotgun (WGS) entry which is preliminary data.</text>
</comment>
<dbReference type="SMART" id="SM00089">
    <property type="entry name" value="PKD"/>
    <property type="match status" value="1"/>
</dbReference>
<organism evidence="4 5">
    <name type="scientific">Rossellomorea aquimaris</name>
    <dbReference type="NCBI Taxonomy" id="189382"/>
    <lineage>
        <taxon>Bacteria</taxon>
        <taxon>Bacillati</taxon>
        <taxon>Bacillota</taxon>
        <taxon>Bacilli</taxon>
        <taxon>Bacillales</taxon>
        <taxon>Bacillaceae</taxon>
        <taxon>Rossellomorea</taxon>
    </lineage>
</organism>
<accession>A0A5D4U7M3</accession>
<gene>
    <name evidence="4" type="ORF">FZC85_18215</name>
</gene>
<dbReference type="PANTHER" id="PTHR13246">
    <property type="entry name" value="ENDO BETA N-ACETYLGLUCOSAMINIDASE"/>
    <property type="match status" value="1"/>
</dbReference>
<dbReference type="CDD" id="cd06547">
    <property type="entry name" value="GH85_ENGase"/>
    <property type="match status" value="1"/>
</dbReference>
<dbReference type="InterPro" id="IPR000421">
    <property type="entry name" value="FA58C"/>
</dbReference>
<evidence type="ECO:0000256" key="1">
    <source>
        <dbReference type="SAM" id="SignalP"/>
    </source>
</evidence>
<dbReference type="InterPro" id="IPR054110">
    <property type="entry name" value="EndoD-like_D2"/>
</dbReference>
<dbReference type="OrthoDB" id="1089471at2"/>
<evidence type="ECO:0000313" key="5">
    <source>
        <dbReference type="Proteomes" id="UP000324269"/>
    </source>
</evidence>
<dbReference type="PROSITE" id="PS50022">
    <property type="entry name" value="FA58C_3"/>
    <property type="match status" value="1"/>
</dbReference>